<dbReference type="Proteomes" id="UP001157109">
    <property type="component" value="Unassembled WGS sequence"/>
</dbReference>
<organism evidence="4 5">
    <name type="scientific">Arsenicicoccus piscis</name>
    <dbReference type="NCBI Taxonomy" id="673954"/>
    <lineage>
        <taxon>Bacteria</taxon>
        <taxon>Bacillati</taxon>
        <taxon>Actinomycetota</taxon>
        <taxon>Actinomycetes</taxon>
        <taxon>Micrococcales</taxon>
        <taxon>Intrasporangiaceae</taxon>
        <taxon>Arsenicicoccus</taxon>
    </lineage>
</organism>
<feature type="compositionally biased region" description="Basic and acidic residues" evidence="2">
    <location>
        <begin position="1"/>
        <end position="20"/>
    </location>
</feature>
<dbReference type="Gene3D" id="1.10.940.10">
    <property type="entry name" value="NusB-like"/>
    <property type="match status" value="1"/>
</dbReference>
<proteinExistence type="predicted"/>
<dbReference type="InterPro" id="IPR035926">
    <property type="entry name" value="NusB-like_sf"/>
</dbReference>
<protein>
    <recommendedName>
        <fullName evidence="3">NusB/RsmB/TIM44 domain-containing protein</fullName>
    </recommendedName>
</protein>
<dbReference type="Pfam" id="PF01029">
    <property type="entry name" value="NusB"/>
    <property type="match status" value="1"/>
</dbReference>
<accession>A0ABQ6HMB6</accession>
<evidence type="ECO:0000313" key="4">
    <source>
        <dbReference type="EMBL" id="GMA19280.1"/>
    </source>
</evidence>
<evidence type="ECO:0000256" key="1">
    <source>
        <dbReference type="ARBA" id="ARBA00022884"/>
    </source>
</evidence>
<keyword evidence="1" id="KW-0694">RNA-binding</keyword>
<evidence type="ECO:0000259" key="3">
    <source>
        <dbReference type="Pfam" id="PF01029"/>
    </source>
</evidence>
<keyword evidence="5" id="KW-1185">Reference proteome</keyword>
<evidence type="ECO:0000256" key="2">
    <source>
        <dbReference type="SAM" id="MobiDB-lite"/>
    </source>
</evidence>
<reference evidence="5" key="1">
    <citation type="journal article" date="2019" name="Int. J. Syst. Evol. Microbiol.">
        <title>The Global Catalogue of Microorganisms (GCM) 10K type strain sequencing project: providing services to taxonomists for standard genome sequencing and annotation.</title>
        <authorList>
            <consortium name="The Broad Institute Genomics Platform"/>
            <consortium name="The Broad Institute Genome Sequencing Center for Infectious Disease"/>
            <person name="Wu L."/>
            <person name="Ma J."/>
        </authorList>
    </citation>
    <scope>NUCLEOTIDE SEQUENCE [LARGE SCALE GENOMIC DNA]</scope>
    <source>
        <strain evidence="5">NBRC 105830</strain>
    </source>
</reference>
<name>A0ABQ6HMB6_9MICO</name>
<feature type="domain" description="NusB/RsmB/TIM44" evidence="3">
    <location>
        <begin position="54"/>
        <end position="174"/>
    </location>
</feature>
<feature type="region of interest" description="Disordered" evidence="2">
    <location>
        <begin position="1"/>
        <end position="52"/>
    </location>
</feature>
<sequence>MTEQGDQRDRRDRDQRDQRDHKGRTRSGARGAGGPRRVYSGQRPSERSRTADAPRLAAYTVLREVADGGYANLALPRLLREQQLHGRDAAFATELTYGTLRWRGFYDAVIARSTERPLDQVDPAVLDTLRLGAHQVLAMRVPVHAAVSETVGLARMVNGAGASGFVNAVLRKVSESSREEWLDRVGADDTAPDHLAARWSHPEWIVRALRGALIGHGVATGADVDAQLVRLLEADNTPAEVSSSPVRGSPPSRSWSTSAPSPARCRPSARPCRAATPASCHRCAAAGPPSRTPAPSCSRSCSRPRPSRTRASTRAGWTCVPGRVARRACSPACRSSAARP</sequence>
<feature type="compositionally biased region" description="Low complexity" evidence="2">
    <location>
        <begin position="293"/>
        <end position="315"/>
    </location>
</feature>
<feature type="compositionally biased region" description="Low complexity" evidence="2">
    <location>
        <begin position="241"/>
        <end position="268"/>
    </location>
</feature>
<evidence type="ECO:0000313" key="5">
    <source>
        <dbReference type="Proteomes" id="UP001157109"/>
    </source>
</evidence>
<feature type="region of interest" description="Disordered" evidence="2">
    <location>
        <begin position="283"/>
        <end position="316"/>
    </location>
</feature>
<dbReference type="InterPro" id="IPR006027">
    <property type="entry name" value="NusB_RsmB_TIM44"/>
</dbReference>
<feature type="region of interest" description="Disordered" evidence="2">
    <location>
        <begin position="237"/>
        <end position="268"/>
    </location>
</feature>
<dbReference type="EMBL" id="BSUJ01000001">
    <property type="protein sequence ID" value="GMA19280.1"/>
    <property type="molecule type" value="Genomic_DNA"/>
</dbReference>
<gene>
    <name evidence="4" type="ORF">GCM10025862_13010</name>
</gene>
<comment type="caution">
    <text evidence="4">The sequence shown here is derived from an EMBL/GenBank/DDBJ whole genome shotgun (WGS) entry which is preliminary data.</text>
</comment>
<dbReference type="SUPFAM" id="SSF48013">
    <property type="entry name" value="NusB-like"/>
    <property type="match status" value="1"/>
</dbReference>